<accession>A0AAD3CEZ4</accession>
<proteinExistence type="predicted"/>
<feature type="transmembrane region" description="Helical" evidence="1">
    <location>
        <begin position="31"/>
        <end position="53"/>
    </location>
</feature>
<keyword evidence="3" id="KW-1185">Reference proteome</keyword>
<keyword evidence="1" id="KW-1133">Transmembrane helix</keyword>
<sequence length="336" mass="38818">MSTTQESMITEAAKFIQSTVQEEEEEADDKWLCLLFPIIGICIYIGLCSGYIPSPLYNRGERWPIWYQALQLLLLCLTIGNLDWSAKKEQEELWLDDLAEMTHFLGTNMWRVFYKEGGFMKGLVNAFYTCIYTAAFYIVAKGIEKLETKQVTKKLQHEPKKEWSMALIFLRNLSLFTILTILSVQEDLEEGDISLWCDKVNPEGDFLPPTMDQAKQSMIGFLEAWKTFHPAHLWGVRISHAFLYPTILIMLTRRSLSKFLMWFIFNEIDVFHLLADMTHYASGPELAYDRIQYQGDEAVCYAGVYTMQTILAYPLNFVYLATGIGNVESMQQTISE</sequence>
<keyword evidence="1" id="KW-0472">Membrane</keyword>
<organism evidence="2 3">
    <name type="scientific">Chaetoceros tenuissimus</name>
    <dbReference type="NCBI Taxonomy" id="426638"/>
    <lineage>
        <taxon>Eukaryota</taxon>
        <taxon>Sar</taxon>
        <taxon>Stramenopiles</taxon>
        <taxon>Ochrophyta</taxon>
        <taxon>Bacillariophyta</taxon>
        <taxon>Coscinodiscophyceae</taxon>
        <taxon>Chaetocerotophycidae</taxon>
        <taxon>Chaetocerotales</taxon>
        <taxon>Chaetocerotaceae</taxon>
        <taxon>Chaetoceros</taxon>
    </lineage>
</organism>
<keyword evidence="1" id="KW-0812">Transmembrane</keyword>
<evidence type="ECO:0000313" key="3">
    <source>
        <dbReference type="Proteomes" id="UP001054902"/>
    </source>
</evidence>
<dbReference type="AlphaFoldDB" id="A0AAD3CEZ4"/>
<feature type="transmembrane region" description="Helical" evidence="1">
    <location>
        <begin position="126"/>
        <end position="143"/>
    </location>
</feature>
<dbReference type="EMBL" id="BLLK01000019">
    <property type="protein sequence ID" value="GFH43870.1"/>
    <property type="molecule type" value="Genomic_DNA"/>
</dbReference>
<gene>
    <name evidence="2" type="ORF">CTEN210_00343</name>
</gene>
<dbReference type="Proteomes" id="UP001054902">
    <property type="component" value="Unassembled WGS sequence"/>
</dbReference>
<evidence type="ECO:0000256" key="1">
    <source>
        <dbReference type="SAM" id="Phobius"/>
    </source>
</evidence>
<comment type="caution">
    <text evidence="2">The sequence shown here is derived from an EMBL/GenBank/DDBJ whole genome shotgun (WGS) entry which is preliminary data.</text>
</comment>
<feature type="transmembrane region" description="Helical" evidence="1">
    <location>
        <begin position="65"/>
        <end position="82"/>
    </location>
</feature>
<reference evidence="2 3" key="1">
    <citation type="journal article" date="2021" name="Sci. Rep.">
        <title>The genome of the diatom Chaetoceros tenuissimus carries an ancient integrated fragment of an extant virus.</title>
        <authorList>
            <person name="Hongo Y."/>
            <person name="Kimura K."/>
            <person name="Takaki Y."/>
            <person name="Yoshida Y."/>
            <person name="Baba S."/>
            <person name="Kobayashi G."/>
            <person name="Nagasaki K."/>
            <person name="Hano T."/>
            <person name="Tomaru Y."/>
        </authorList>
    </citation>
    <scope>NUCLEOTIDE SEQUENCE [LARGE SCALE GENOMIC DNA]</scope>
    <source>
        <strain evidence="2 3">NIES-3715</strain>
    </source>
</reference>
<evidence type="ECO:0000313" key="2">
    <source>
        <dbReference type="EMBL" id="GFH43870.1"/>
    </source>
</evidence>
<name>A0AAD3CEZ4_9STRA</name>
<protein>
    <submittedName>
        <fullName evidence="2">Uncharacterized protein</fullName>
    </submittedName>
</protein>